<dbReference type="Proteomes" id="UP000030671">
    <property type="component" value="Unassembled WGS sequence"/>
</dbReference>
<dbReference type="Gene3D" id="3.30.420.10">
    <property type="entry name" value="Ribonuclease H-like superfamily/Ribonuclease H"/>
    <property type="match status" value="1"/>
</dbReference>
<dbReference type="PROSITE" id="PS50994">
    <property type="entry name" value="INTEGRASE"/>
    <property type="match status" value="1"/>
</dbReference>
<dbReference type="Pfam" id="PF17921">
    <property type="entry name" value="Integrase_H2C2"/>
    <property type="match status" value="1"/>
</dbReference>
<dbReference type="GO" id="GO:0015074">
    <property type="term" value="P:DNA integration"/>
    <property type="evidence" value="ECO:0007669"/>
    <property type="project" value="InterPro"/>
</dbReference>
<evidence type="ECO:0000259" key="2">
    <source>
        <dbReference type="PROSITE" id="PS50994"/>
    </source>
</evidence>
<dbReference type="AlphaFoldDB" id="W4JNF3"/>
<dbReference type="PANTHER" id="PTHR37984">
    <property type="entry name" value="PROTEIN CBG26694"/>
    <property type="match status" value="1"/>
</dbReference>
<dbReference type="InterPro" id="IPR050951">
    <property type="entry name" value="Retrovirus_Pol_polyprotein"/>
</dbReference>
<dbReference type="EMBL" id="KI925467">
    <property type="protein sequence ID" value="ETW75009.1"/>
    <property type="molecule type" value="Genomic_DNA"/>
</dbReference>
<dbReference type="HOGENOM" id="CLU_811480_0_0_1"/>
<dbReference type="SUPFAM" id="SSF53098">
    <property type="entry name" value="Ribonuclease H-like"/>
    <property type="match status" value="1"/>
</dbReference>
<dbReference type="GeneID" id="20676745"/>
<gene>
    <name evidence="3" type="ORF">HETIRDRAFT_456478</name>
</gene>
<keyword evidence="4" id="KW-1185">Reference proteome</keyword>
<dbReference type="RefSeq" id="XP_009553461.1">
    <property type="nucleotide sequence ID" value="XM_009555166.1"/>
</dbReference>
<reference evidence="3 4" key="1">
    <citation type="journal article" date="2012" name="New Phytol.">
        <title>Insight into trade-off between wood decay and parasitism from the genome of a fungal forest pathogen.</title>
        <authorList>
            <person name="Olson A."/>
            <person name="Aerts A."/>
            <person name="Asiegbu F."/>
            <person name="Belbahri L."/>
            <person name="Bouzid O."/>
            <person name="Broberg A."/>
            <person name="Canback B."/>
            <person name="Coutinho P.M."/>
            <person name="Cullen D."/>
            <person name="Dalman K."/>
            <person name="Deflorio G."/>
            <person name="van Diepen L.T."/>
            <person name="Dunand C."/>
            <person name="Duplessis S."/>
            <person name="Durling M."/>
            <person name="Gonthier P."/>
            <person name="Grimwood J."/>
            <person name="Fossdal C.G."/>
            <person name="Hansson D."/>
            <person name="Henrissat B."/>
            <person name="Hietala A."/>
            <person name="Himmelstrand K."/>
            <person name="Hoffmeister D."/>
            <person name="Hogberg N."/>
            <person name="James T.Y."/>
            <person name="Karlsson M."/>
            <person name="Kohler A."/>
            <person name="Kues U."/>
            <person name="Lee Y.H."/>
            <person name="Lin Y.C."/>
            <person name="Lind M."/>
            <person name="Lindquist E."/>
            <person name="Lombard V."/>
            <person name="Lucas S."/>
            <person name="Lunden K."/>
            <person name="Morin E."/>
            <person name="Murat C."/>
            <person name="Park J."/>
            <person name="Raffaello T."/>
            <person name="Rouze P."/>
            <person name="Salamov A."/>
            <person name="Schmutz J."/>
            <person name="Solheim H."/>
            <person name="Stahlberg J."/>
            <person name="Velez H."/>
            <person name="de Vries R.P."/>
            <person name="Wiebenga A."/>
            <person name="Woodward S."/>
            <person name="Yakovlev I."/>
            <person name="Garbelotto M."/>
            <person name="Martin F."/>
            <person name="Grigoriev I.V."/>
            <person name="Stenlid J."/>
        </authorList>
    </citation>
    <scope>NUCLEOTIDE SEQUENCE [LARGE SCALE GENOMIC DNA]</scope>
    <source>
        <strain evidence="3 4">TC 32-1</strain>
    </source>
</reference>
<organism evidence="3 4">
    <name type="scientific">Heterobasidion irregulare (strain TC 32-1)</name>
    <dbReference type="NCBI Taxonomy" id="747525"/>
    <lineage>
        <taxon>Eukaryota</taxon>
        <taxon>Fungi</taxon>
        <taxon>Dikarya</taxon>
        <taxon>Basidiomycota</taxon>
        <taxon>Agaricomycotina</taxon>
        <taxon>Agaricomycetes</taxon>
        <taxon>Russulales</taxon>
        <taxon>Bondarzewiaceae</taxon>
        <taxon>Heterobasidion</taxon>
        <taxon>Heterobasidion annosum species complex</taxon>
    </lineage>
</organism>
<dbReference type="InterPro" id="IPR001584">
    <property type="entry name" value="Integrase_cat-core"/>
</dbReference>
<evidence type="ECO:0000256" key="1">
    <source>
        <dbReference type="ARBA" id="ARBA00022884"/>
    </source>
</evidence>
<proteinExistence type="predicted"/>
<dbReference type="GO" id="GO:0003723">
    <property type="term" value="F:RNA binding"/>
    <property type="evidence" value="ECO:0007669"/>
    <property type="project" value="UniProtKB-KW"/>
</dbReference>
<dbReference type="KEGG" id="hir:HETIRDRAFT_456478"/>
<dbReference type="Gene3D" id="1.10.340.70">
    <property type="match status" value="1"/>
</dbReference>
<evidence type="ECO:0000313" key="3">
    <source>
        <dbReference type="EMBL" id="ETW75009.1"/>
    </source>
</evidence>
<dbReference type="eggNOG" id="KOG0017">
    <property type="taxonomic scope" value="Eukaryota"/>
</dbReference>
<dbReference type="InterPro" id="IPR036397">
    <property type="entry name" value="RNaseH_sf"/>
</dbReference>
<dbReference type="InParanoid" id="W4JNF3"/>
<dbReference type="OrthoDB" id="446925at2759"/>
<dbReference type="GO" id="GO:0005634">
    <property type="term" value="C:nucleus"/>
    <property type="evidence" value="ECO:0007669"/>
    <property type="project" value="UniProtKB-ARBA"/>
</dbReference>
<dbReference type="PANTHER" id="PTHR37984:SF5">
    <property type="entry name" value="PROTEIN NYNRIN-LIKE"/>
    <property type="match status" value="1"/>
</dbReference>
<dbReference type="InterPro" id="IPR012337">
    <property type="entry name" value="RNaseH-like_sf"/>
</dbReference>
<accession>W4JNF3</accession>
<evidence type="ECO:0000313" key="4">
    <source>
        <dbReference type="Proteomes" id="UP000030671"/>
    </source>
</evidence>
<dbReference type="InterPro" id="IPR041588">
    <property type="entry name" value="Integrase_H2C2"/>
</dbReference>
<name>W4JNF3_HETIT</name>
<keyword evidence="1" id="KW-0694">RNA-binding</keyword>
<protein>
    <recommendedName>
        <fullName evidence="2">Integrase catalytic domain-containing protein</fullName>
    </recommendedName>
</protein>
<sequence length="342" mass="39001">MTKARLSTIRISQDRKKRWKLKNAYGRSATGTEHWFGPPLSPTLNMPPSYDIALSSLSQPTSYEEKTPPSSRITILTAAHDDVAHKGFYTTTALIAKCFWWPHMRQDISWFVQTCHLCQIHQTRNVLIPPTVTSPAPLFMKMYMDTMHMPTAGSFKYLVQGRCLIFEDILCRWGTLVEIVSDNGPAFVKALDQLVKKYHIRHIRISGYNSHANGIAERPHSDVWQALFKAVDRDQAKWNHTAHFVFWADCITVQHRMGCSPYFAATRTHPLLPLDIAEATYLLPPPTTTLSTTDLIARRAIALQKHRSDLAHLRSSVVGARVQATIRFEQQHSATLRNFNFH</sequence>
<feature type="domain" description="Integrase catalytic" evidence="2">
    <location>
        <begin position="165"/>
        <end position="269"/>
    </location>
</feature>